<evidence type="ECO:0000256" key="1">
    <source>
        <dbReference type="SAM" id="MobiDB-lite"/>
    </source>
</evidence>
<dbReference type="EMBL" id="LFNT01000050">
    <property type="protein sequence ID" value="KMS70336.1"/>
    <property type="molecule type" value="Genomic_DNA"/>
</dbReference>
<evidence type="ECO:0000313" key="2">
    <source>
        <dbReference type="EMBL" id="KMS70336.1"/>
    </source>
</evidence>
<dbReference type="RefSeq" id="WP_048584916.1">
    <property type="nucleotide sequence ID" value="NZ_LFNT01000050.1"/>
</dbReference>
<dbReference type="OrthoDB" id="4350440at2"/>
<feature type="compositionally biased region" description="Basic and acidic residues" evidence="1">
    <location>
        <begin position="86"/>
        <end position="99"/>
    </location>
</feature>
<proteinExistence type="predicted"/>
<protein>
    <submittedName>
        <fullName evidence="2">Uncharacterized protein</fullName>
    </submittedName>
</protein>
<feature type="region of interest" description="Disordered" evidence="1">
    <location>
        <begin position="83"/>
        <end position="105"/>
    </location>
</feature>
<gene>
    <name evidence="2" type="ORF">ACM01_32065</name>
</gene>
<evidence type="ECO:0000313" key="3">
    <source>
        <dbReference type="Proteomes" id="UP000037432"/>
    </source>
</evidence>
<reference evidence="2 3" key="1">
    <citation type="submission" date="2015-06" db="EMBL/GenBank/DDBJ databases">
        <authorList>
            <person name="Ju K.-S."/>
            <person name="Doroghazi J.R."/>
            <person name="Metcalf W.W."/>
        </authorList>
    </citation>
    <scope>NUCLEOTIDE SEQUENCE [LARGE SCALE GENOMIC DNA]</scope>
    <source>
        <strain evidence="2 3">NRRL 3414</strain>
    </source>
</reference>
<organism evidence="2 3">
    <name type="scientific">Streptomyces viridochromogenes</name>
    <dbReference type="NCBI Taxonomy" id="1938"/>
    <lineage>
        <taxon>Bacteria</taxon>
        <taxon>Bacillati</taxon>
        <taxon>Actinomycetota</taxon>
        <taxon>Actinomycetes</taxon>
        <taxon>Kitasatosporales</taxon>
        <taxon>Streptomycetaceae</taxon>
        <taxon>Streptomyces</taxon>
    </lineage>
</organism>
<accession>A0A0J7Z2S5</accession>
<dbReference type="AlphaFoldDB" id="A0A0J7Z2S5"/>
<sequence>MADNPWAWRDGHNPYRATPFQVLALSPEAGGRGAIRNHVRKRRQRIERRADRYPLFGRVLRVAEVNAAEDRIKDPAQRLLAQLCTHRPEPPARPERPDDTTGPAR</sequence>
<dbReference type="PATRIC" id="fig|1938.3.peg.6421"/>
<name>A0A0J7Z2S5_STRVR</name>
<dbReference type="Proteomes" id="UP000037432">
    <property type="component" value="Unassembled WGS sequence"/>
</dbReference>
<comment type="caution">
    <text evidence="2">The sequence shown here is derived from an EMBL/GenBank/DDBJ whole genome shotgun (WGS) entry which is preliminary data.</text>
</comment>